<organism evidence="8 9">
    <name type="scientific">Rehaibacterium terrae</name>
    <dbReference type="NCBI Taxonomy" id="1341696"/>
    <lineage>
        <taxon>Bacteria</taxon>
        <taxon>Pseudomonadati</taxon>
        <taxon>Pseudomonadota</taxon>
        <taxon>Gammaproteobacteria</taxon>
        <taxon>Lysobacterales</taxon>
        <taxon>Lysobacteraceae</taxon>
        <taxon>Rehaibacterium</taxon>
    </lineage>
</organism>
<evidence type="ECO:0000313" key="8">
    <source>
        <dbReference type="EMBL" id="MBB5016483.1"/>
    </source>
</evidence>
<gene>
    <name evidence="8" type="ORF">HNQ58_002398</name>
</gene>
<sequence>MSSRISTSMMHALAVAQMQSRQAALFKVQQQIATQSRLLTAKDDPVAAGVAVALDRAEAAWVRYGENASQLAHRLSLTETALSSIGDRIARLREIAIQANSGAMSAEDRRAFLPELREHYDALLALANTSDGQGRFLFGGAQDGAPPFVRVSGGVDYVGDQTQRRVEIAPEVSIADSDPGSEIFLRIRNGNGHSVARPDPGNAGVAVIKSDGITDPGAWDGGSYRVAFSGGAYTVLDSGGNPVATGPYVPGEAIRFAGYQLTLGGEPADGDAFDVGPARNQGLFETLENLIATIQMPGLPASNKAAQQNAFYAVLQDLEQAGNHVIDARASVGARLATLDRTAEEREGQLLATRVTLSSLRDLDYAEAITRLTRESTTLEAAQLSFARIQSLSLFSLLR</sequence>
<dbReference type="PANTHER" id="PTHR42792:SF1">
    <property type="entry name" value="FLAGELLAR HOOK-ASSOCIATED PROTEIN 3"/>
    <property type="match status" value="1"/>
</dbReference>
<dbReference type="GO" id="GO:0071973">
    <property type="term" value="P:bacterial-type flagellum-dependent cell motility"/>
    <property type="evidence" value="ECO:0007669"/>
    <property type="project" value="InterPro"/>
</dbReference>
<evidence type="ECO:0000256" key="2">
    <source>
        <dbReference type="ARBA" id="ARBA00004613"/>
    </source>
</evidence>
<protein>
    <submittedName>
        <fullName evidence="8">Flagellar hook-associated protein 3 FlgL</fullName>
    </submittedName>
</protein>
<dbReference type="Proteomes" id="UP000519004">
    <property type="component" value="Unassembled WGS sequence"/>
</dbReference>
<comment type="subcellular location">
    <subcellularLocation>
        <location evidence="1">Bacterial flagellum</location>
    </subcellularLocation>
    <subcellularLocation>
        <location evidence="2">Secreted</location>
    </subcellularLocation>
</comment>
<accession>A0A7W7Y275</accession>
<dbReference type="Pfam" id="PF00669">
    <property type="entry name" value="Flagellin_N"/>
    <property type="match status" value="1"/>
</dbReference>
<keyword evidence="4" id="KW-0964">Secreted</keyword>
<evidence type="ECO:0000259" key="7">
    <source>
        <dbReference type="Pfam" id="PF00700"/>
    </source>
</evidence>
<dbReference type="PANTHER" id="PTHR42792">
    <property type="entry name" value="FLAGELLIN"/>
    <property type="match status" value="1"/>
</dbReference>
<evidence type="ECO:0000256" key="3">
    <source>
        <dbReference type="ARBA" id="ARBA00005709"/>
    </source>
</evidence>
<evidence type="ECO:0000313" key="9">
    <source>
        <dbReference type="Proteomes" id="UP000519004"/>
    </source>
</evidence>
<dbReference type="GO" id="GO:0005576">
    <property type="term" value="C:extracellular region"/>
    <property type="evidence" value="ECO:0007669"/>
    <property type="project" value="UniProtKB-SubCell"/>
</dbReference>
<dbReference type="InterPro" id="IPR001492">
    <property type="entry name" value="Flagellin"/>
</dbReference>
<dbReference type="InterPro" id="IPR046358">
    <property type="entry name" value="Flagellin_C"/>
</dbReference>
<reference evidence="8 9" key="1">
    <citation type="submission" date="2020-08" db="EMBL/GenBank/DDBJ databases">
        <title>Genomic Encyclopedia of Type Strains, Phase IV (KMG-IV): sequencing the most valuable type-strain genomes for metagenomic binning, comparative biology and taxonomic classification.</title>
        <authorList>
            <person name="Goeker M."/>
        </authorList>
    </citation>
    <scope>NUCLEOTIDE SEQUENCE [LARGE SCALE GENOMIC DNA]</scope>
    <source>
        <strain evidence="8 9">DSM 25897</strain>
    </source>
</reference>
<dbReference type="Pfam" id="PF00700">
    <property type="entry name" value="Flagellin_C"/>
    <property type="match status" value="1"/>
</dbReference>
<keyword evidence="8" id="KW-0966">Cell projection</keyword>
<dbReference type="Gene3D" id="1.20.1330.10">
    <property type="entry name" value="f41 fragment of flagellin, N-terminal domain"/>
    <property type="match status" value="1"/>
</dbReference>
<dbReference type="GO" id="GO:0009424">
    <property type="term" value="C:bacterial-type flagellum hook"/>
    <property type="evidence" value="ECO:0007669"/>
    <property type="project" value="InterPro"/>
</dbReference>
<dbReference type="SUPFAM" id="SSF64518">
    <property type="entry name" value="Phase 1 flagellin"/>
    <property type="match status" value="1"/>
</dbReference>
<evidence type="ECO:0000256" key="4">
    <source>
        <dbReference type="ARBA" id="ARBA00022525"/>
    </source>
</evidence>
<dbReference type="InterPro" id="IPR013384">
    <property type="entry name" value="Flagell_FlgL"/>
</dbReference>
<dbReference type="NCBIfam" id="TIGR02550">
    <property type="entry name" value="flagell_flgL"/>
    <property type="match status" value="1"/>
</dbReference>
<dbReference type="AlphaFoldDB" id="A0A7W7Y275"/>
<comment type="similarity">
    <text evidence="3">Belongs to the bacterial flagellin family.</text>
</comment>
<evidence type="ECO:0000256" key="5">
    <source>
        <dbReference type="ARBA" id="ARBA00023143"/>
    </source>
</evidence>
<dbReference type="InterPro" id="IPR001029">
    <property type="entry name" value="Flagellin_N"/>
</dbReference>
<name>A0A7W7Y275_9GAMM</name>
<evidence type="ECO:0000259" key="6">
    <source>
        <dbReference type="Pfam" id="PF00669"/>
    </source>
</evidence>
<keyword evidence="5" id="KW-0975">Bacterial flagellum</keyword>
<feature type="domain" description="Flagellin C-terminal" evidence="7">
    <location>
        <begin position="316"/>
        <end position="398"/>
    </location>
</feature>
<feature type="domain" description="Flagellin N-terminal" evidence="6">
    <location>
        <begin position="5"/>
        <end position="142"/>
    </location>
</feature>
<comment type="caution">
    <text evidence="8">The sequence shown here is derived from an EMBL/GenBank/DDBJ whole genome shotgun (WGS) entry which is preliminary data.</text>
</comment>
<dbReference type="RefSeq" id="WP_183949146.1">
    <property type="nucleotide sequence ID" value="NZ_JACHHX010000020.1"/>
</dbReference>
<dbReference type="GO" id="GO:0005198">
    <property type="term" value="F:structural molecule activity"/>
    <property type="evidence" value="ECO:0007669"/>
    <property type="project" value="InterPro"/>
</dbReference>
<keyword evidence="8" id="KW-0969">Cilium</keyword>
<keyword evidence="9" id="KW-1185">Reference proteome</keyword>
<keyword evidence="8" id="KW-0282">Flagellum</keyword>
<proteinExistence type="inferred from homology"/>
<dbReference type="EMBL" id="JACHHX010000020">
    <property type="protein sequence ID" value="MBB5016483.1"/>
    <property type="molecule type" value="Genomic_DNA"/>
</dbReference>
<evidence type="ECO:0000256" key="1">
    <source>
        <dbReference type="ARBA" id="ARBA00004365"/>
    </source>
</evidence>